<name>A0ABR9TEM2_9FLAO</name>
<reference evidence="9 10" key="1">
    <citation type="submission" date="2018-07" db="EMBL/GenBank/DDBJ databases">
        <title>Genome assembly of strain KB82.</title>
        <authorList>
            <person name="Kukolya J."/>
            <person name="Horvath B."/>
            <person name="Nagy I."/>
            <person name="Toth A."/>
        </authorList>
    </citation>
    <scope>NUCLEOTIDE SEQUENCE [LARGE SCALE GENOMIC DNA]</scope>
    <source>
        <strain evidence="9 10">Kb82</strain>
    </source>
</reference>
<comment type="similarity">
    <text evidence="1 7 8">Belongs to the HAM1 NTPase family.</text>
</comment>
<dbReference type="InterPro" id="IPR002637">
    <property type="entry name" value="RdgB/HAM1"/>
</dbReference>
<feature type="binding site" evidence="7">
    <location>
        <position position="69"/>
    </location>
    <ligand>
        <name>substrate</name>
    </ligand>
</feature>
<feature type="binding site" evidence="7">
    <location>
        <position position="171"/>
    </location>
    <ligand>
        <name>substrate</name>
    </ligand>
</feature>
<feature type="binding site" evidence="7">
    <location>
        <begin position="148"/>
        <end position="151"/>
    </location>
    <ligand>
        <name>substrate</name>
    </ligand>
</feature>
<keyword evidence="10" id="KW-1185">Reference proteome</keyword>
<evidence type="ECO:0000256" key="2">
    <source>
        <dbReference type="ARBA" id="ARBA00022723"/>
    </source>
</evidence>
<dbReference type="EMBL" id="PRDM01000001">
    <property type="protein sequence ID" value="MBE8723795.1"/>
    <property type="molecule type" value="Genomic_DNA"/>
</dbReference>
<dbReference type="CDD" id="cd00515">
    <property type="entry name" value="HAM1"/>
    <property type="match status" value="1"/>
</dbReference>
<dbReference type="Pfam" id="PF01725">
    <property type="entry name" value="Ham1p_like"/>
    <property type="match status" value="1"/>
</dbReference>
<dbReference type="InterPro" id="IPR020922">
    <property type="entry name" value="dITP/XTP_pyrophosphatase"/>
</dbReference>
<evidence type="ECO:0000256" key="8">
    <source>
        <dbReference type="RuleBase" id="RU003781"/>
    </source>
</evidence>
<dbReference type="SUPFAM" id="SSF52972">
    <property type="entry name" value="ITPase-like"/>
    <property type="match status" value="1"/>
</dbReference>
<dbReference type="Gene3D" id="3.90.950.10">
    <property type="match status" value="1"/>
</dbReference>
<gene>
    <name evidence="9" type="ORF">C4F50_02470</name>
</gene>
<dbReference type="HAMAP" id="MF_01405">
    <property type="entry name" value="Non_canon_purine_NTPase"/>
    <property type="match status" value="1"/>
</dbReference>
<dbReference type="NCBIfam" id="NF011398">
    <property type="entry name" value="PRK14823.1"/>
    <property type="match status" value="1"/>
</dbReference>
<comment type="function">
    <text evidence="7">Pyrophosphatase that catalyzes the hydrolysis of nucleoside triphosphates to their monophosphate derivatives, with a high preference for the non-canonical purine nucleotides XTP (xanthosine triphosphate), dITP (deoxyinosine triphosphate) and ITP. Seems to function as a house-cleaning enzyme that removes non-canonical purine nucleotides from the nucleotide pool, thus preventing their incorporation into DNA/RNA and avoiding chromosomal lesions.</text>
</comment>
<comment type="catalytic activity">
    <reaction evidence="7">
        <text>XTP + H2O = XMP + diphosphate + H(+)</text>
        <dbReference type="Rhea" id="RHEA:28610"/>
        <dbReference type="ChEBI" id="CHEBI:15377"/>
        <dbReference type="ChEBI" id="CHEBI:15378"/>
        <dbReference type="ChEBI" id="CHEBI:33019"/>
        <dbReference type="ChEBI" id="CHEBI:57464"/>
        <dbReference type="ChEBI" id="CHEBI:61314"/>
        <dbReference type="EC" id="3.6.1.66"/>
    </reaction>
</comment>
<comment type="cofactor">
    <cofactor evidence="7">
        <name>Mg(2+)</name>
        <dbReference type="ChEBI" id="CHEBI:18420"/>
    </cofactor>
    <text evidence="7">Binds 1 Mg(2+) ion per subunit.</text>
</comment>
<proteinExistence type="inferred from homology"/>
<dbReference type="PANTHER" id="PTHR11067">
    <property type="entry name" value="INOSINE TRIPHOSPHATE PYROPHOSPHATASE/HAM1 PROTEIN"/>
    <property type="match status" value="1"/>
</dbReference>
<evidence type="ECO:0000256" key="4">
    <source>
        <dbReference type="ARBA" id="ARBA00022801"/>
    </source>
</evidence>
<comment type="caution">
    <text evidence="7">Lacks conserved residue(s) required for the propagation of feature annotation.</text>
</comment>
<comment type="subunit">
    <text evidence="7">Homodimer.</text>
</comment>
<evidence type="ECO:0000313" key="9">
    <source>
        <dbReference type="EMBL" id="MBE8723795.1"/>
    </source>
</evidence>
<comment type="catalytic activity">
    <reaction evidence="7">
        <text>ITP + H2O = IMP + diphosphate + H(+)</text>
        <dbReference type="Rhea" id="RHEA:29399"/>
        <dbReference type="ChEBI" id="CHEBI:15377"/>
        <dbReference type="ChEBI" id="CHEBI:15378"/>
        <dbReference type="ChEBI" id="CHEBI:33019"/>
        <dbReference type="ChEBI" id="CHEBI:58053"/>
        <dbReference type="ChEBI" id="CHEBI:61402"/>
        <dbReference type="EC" id="3.6.1.66"/>
    </reaction>
</comment>
<feature type="binding site" evidence="7">
    <location>
        <begin position="176"/>
        <end position="177"/>
    </location>
    <ligand>
        <name>substrate</name>
    </ligand>
</feature>
<dbReference type="NCBIfam" id="TIGR00042">
    <property type="entry name" value="RdgB/HAM1 family non-canonical purine NTP pyrophosphatase"/>
    <property type="match status" value="1"/>
</dbReference>
<keyword evidence="6 7" id="KW-0546">Nucleotide metabolism</keyword>
<comment type="catalytic activity">
    <reaction evidence="7">
        <text>dITP + H2O = dIMP + diphosphate + H(+)</text>
        <dbReference type="Rhea" id="RHEA:28342"/>
        <dbReference type="ChEBI" id="CHEBI:15377"/>
        <dbReference type="ChEBI" id="CHEBI:15378"/>
        <dbReference type="ChEBI" id="CHEBI:33019"/>
        <dbReference type="ChEBI" id="CHEBI:61194"/>
        <dbReference type="ChEBI" id="CHEBI:61382"/>
        <dbReference type="EC" id="3.6.1.66"/>
    </reaction>
</comment>
<protein>
    <recommendedName>
        <fullName evidence="7">dITP/XTP pyrophosphatase</fullName>
        <ecNumber evidence="7">3.6.1.66</ecNumber>
    </recommendedName>
    <alternativeName>
        <fullName evidence="7">Non-canonical purine NTP pyrophosphatase</fullName>
    </alternativeName>
    <alternativeName>
        <fullName evidence="7">Non-standard purine NTP pyrophosphatase</fullName>
    </alternativeName>
    <alternativeName>
        <fullName evidence="7">Nucleoside-triphosphate diphosphatase</fullName>
    </alternativeName>
    <alternativeName>
        <fullName evidence="7">Nucleoside-triphosphate pyrophosphatase</fullName>
        <shortName evidence="7">NTPase</shortName>
    </alternativeName>
</protein>
<feature type="binding site" evidence="7">
    <location>
        <position position="68"/>
    </location>
    <ligand>
        <name>Mg(2+)</name>
        <dbReference type="ChEBI" id="CHEBI:18420"/>
    </ligand>
</feature>
<comment type="caution">
    <text evidence="9">The sequence shown here is derived from an EMBL/GenBank/DDBJ whole genome shotgun (WGS) entry which is preliminary data.</text>
</comment>
<accession>A0ABR9TEM2</accession>
<evidence type="ECO:0000256" key="5">
    <source>
        <dbReference type="ARBA" id="ARBA00022842"/>
    </source>
</evidence>
<dbReference type="RefSeq" id="WP_193844832.1">
    <property type="nucleotide sequence ID" value="NZ_PRDM01000001.1"/>
</dbReference>
<evidence type="ECO:0000256" key="7">
    <source>
        <dbReference type="HAMAP-Rule" id="MF_01405"/>
    </source>
</evidence>
<keyword evidence="2 7" id="KW-0479">Metal-binding</keyword>
<evidence type="ECO:0000256" key="1">
    <source>
        <dbReference type="ARBA" id="ARBA00008023"/>
    </source>
</evidence>
<evidence type="ECO:0000256" key="6">
    <source>
        <dbReference type="ARBA" id="ARBA00023080"/>
    </source>
</evidence>
<organism evidence="9 10">
    <name type="scientific">Flavobacterium hungaricum</name>
    <dbReference type="NCBI Taxonomy" id="2082725"/>
    <lineage>
        <taxon>Bacteria</taxon>
        <taxon>Pseudomonadati</taxon>
        <taxon>Bacteroidota</taxon>
        <taxon>Flavobacteriia</taxon>
        <taxon>Flavobacteriales</taxon>
        <taxon>Flavobacteriaceae</taxon>
        <taxon>Flavobacterium</taxon>
    </lineage>
</organism>
<sequence length="192" mass="21293">MELVFASNNKNKITEIQSMLPESIKILSLEDIGCHEDIPETADTIEGNAILKADYVTQKYGFDCFADDTGLEINALNGEPGVYSARYAGEQKNAEDNINKVLDALKNEQDRSAQFKTVITLNLKGKQFLFTGIIKGSITTTKMGTNGFGYDPVFQPENYSETFAQLPLETKNKIGHRGKAVQQLIDFLNTTK</sequence>
<feature type="active site" description="Proton acceptor" evidence="7">
    <location>
        <position position="68"/>
    </location>
</feature>
<keyword evidence="5 7" id="KW-0460">Magnesium</keyword>
<feature type="binding site" evidence="7">
    <location>
        <begin position="7"/>
        <end position="12"/>
    </location>
    <ligand>
        <name>substrate</name>
    </ligand>
</feature>
<dbReference type="InterPro" id="IPR029001">
    <property type="entry name" value="ITPase-like_fam"/>
</dbReference>
<keyword evidence="4 7" id="KW-0378">Hydrolase</keyword>
<dbReference type="EC" id="3.6.1.66" evidence="7"/>
<keyword evidence="3 7" id="KW-0547">Nucleotide-binding</keyword>
<dbReference type="Proteomes" id="UP000640614">
    <property type="component" value="Unassembled WGS sequence"/>
</dbReference>
<evidence type="ECO:0000256" key="3">
    <source>
        <dbReference type="ARBA" id="ARBA00022741"/>
    </source>
</evidence>
<evidence type="ECO:0000313" key="10">
    <source>
        <dbReference type="Proteomes" id="UP000640614"/>
    </source>
</evidence>
<dbReference type="PANTHER" id="PTHR11067:SF9">
    <property type="entry name" value="INOSINE TRIPHOSPHATE PYROPHOSPHATASE"/>
    <property type="match status" value="1"/>
</dbReference>